<evidence type="ECO:0000313" key="1">
    <source>
        <dbReference type="EMBL" id="ANH39514.1"/>
    </source>
</evidence>
<evidence type="ECO:0000313" key="2">
    <source>
        <dbReference type="Proteomes" id="UP000077868"/>
    </source>
</evidence>
<dbReference type="AlphaFoldDB" id="A0A1A9GMK8"/>
<reference evidence="1 2" key="1">
    <citation type="submission" date="2016-03" db="EMBL/GenBank/DDBJ databases">
        <title>Complete genome sequence of a soil Actinobacterium, Nocardioides dokdonensis FR1436.</title>
        <authorList>
            <person name="Kwon S.-K."/>
            <person name="Kim K."/>
            <person name="Kim J.F."/>
        </authorList>
    </citation>
    <scope>NUCLEOTIDE SEQUENCE [LARGE SCALE GENOMIC DNA]</scope>
    <source>
        <strain evidence="1 2">FR1436</strain>
    </source>
</reference>
<proteinExistence type="predicted"/>
<keyword evidence="2" id="KW-1185">Reference proteome</keyword>
<organism evidence="1 2">
    <name type="scientific">Nocardioides dokdonensis FR1436</name>
    <dbReference type="NCBI Taxonomy" id="1300347"/>
    <lineage>
        <taxon>Bacteria</taxon>
        <taxon>Bacillati</taxon>
        <taxon>Actinomycetota</taxon>
        <taxon>Actinomycetes</taxon>
        <taxon>Propionibacteriales</taxon>
        <taxon>Nocardioidaceae</taxon>
        <taxon>Nocardioides</taxon>
    </lineage>
</organism>
<dbReference type="OrthoDB" id="4774250at2"/>
<dbReference type="STRING" id="1300347.I601_3107"/>
<dbReference type="KEGG" id="ndk:I601_3107"/>
<dbReference type="PATRIC" id="fig|1300347.3.peg.3100"/>
<dbReference type="Proteomes" id="UP000077868">
    <property type="component" value="Chromosome"/>
</dbReference>
<dbReference type="RefSeq" id="WP_068111555.1">
    <property type="nucleotide sequence ID" value="NZ_CP015079.1"/>
</dbReference>
<accession>A0A1A9GMK8</accession>
<gene>
    <name evidence="1" type="ORF">I601_3107</name>
</gene>
<sequence>MLNNTAPYRRDDHGTLKVPVLMPLVEVVVTDDGYLDIRLDREPYTPDGAATRRDLAAIVKSIADDLGAPVRVEVHEGDGNTYTDIVTPRGQANEQRAADQVPSATATNGFLPDEEVSVAVILGQHRHGADSLENRLPPALLATHRGNVVLLGRTSGTVRVVGE</sequence>
<protein>
    <submittedName>
        <fullName evidence="1">Uncharacterized protein</fullName>
    </submittedName>
</protein>
<dbReference type="EMBL" id="CP015079">
    <property type="protein sequence ID" value="ANH39514.1"/>
    <property type="molecule type" value="Genomic_DNA"/>
</dbReference>
<name>A0A1A9GMK8_9ACTN</name>